<protein>
    <recommendedName>
        <fullName evidence="11">Beta-catenin-like protein 1</fullName>
    </recommendedName>
    <alternativeName>
        <fullName evidence="12">Nuclear-associated protein</fullName>
    </alternativeName>
</protein>
<dbReference type="Pfam" id="PF05670">
    <property type="entry name" value="NFACT-R_1"/>
    <property type="match status" value="1"/>
</dbReference>
<dbReference type="OrthoDB" id="207084at2759"/>
<dbReference type="SUPFAM" id="SSF48371">
    <property type="entry name" value="ARM repeat"/>
    <property type="match status" value="1"/>
</dbReference>
<reference evidence="16" key="1">
    <citation type="submission" date="2020-11" db="EMBL/GenBank/DDBJ databases">
        <authorList>
            <person name="Tran Van P."/>
        </authorList>
    </citation>
    <scope>NUCLEOTIDE SEQUENCE</scope>
</reference>
<comment type="subunit">
    <text evidence="10">Component of the PRP19-CDC5L splicing complex composed of a core complex comprising a homotetramer of PRPF19, CDC5L, PLRG1 and BCAS2, and at least three less stably associated proteins CTNNBL1, CWC15 and HSPA8. Interacts directly with CWC15 and CDC5L in the complex. Interacts with AICDA; the interaction is important for the antibody diversification activity of AICDA. Interacts with PRPF31 (via its NLS). Interacts (via its N-terminal NLS) with KPNA1 and KPNA2.</text>
</comment>
<dbReference type="InterPro" id="IPR013180">
    <property type="entry name" value="CTNNBL1_N"/>
</dbReference>
<evidence type="ECO:0000256" key="2">
    <source>
        <dbReference type="ARBA" id="ARBA00004496"/>
    </source>
</evidence>
<evidence type="ECO:0000256" key="5">
    <source>
        <dbReference type="ARBA" id="ARBA00022553"/>
    </source>
</evidence>
<keyword evidence="5" id="KW-0597">Phosphoprotein</keyword>
<evidence type="ECO:0000256" key="13">
    <source>
        <dbReference type="SAM" id="Coils"/>
    </source>
</evidence>
<comment type="similarity">
    <text evidence="3">Belongs to the NEMF family.</text>
</comment>
<dbReference type="Pfam" id="PF11923">
    <property type="entry name" value="NFACT-C"/>
    <property type="match status" value="1"/>
</dbReference>
<organism evidence="16">
    <name type="scientific">Notodromas monacha</name>
    <dbReference type="NCBI Taxonomy" id="399045"/>
    <lineage>
        <taxon>Eukaryota</taxon>
        <taxon>Metazoa</taxon>
        <taxon>Ecdysozoa</taxon>
        <taxon>Arthropoda</taxon>
        <taxon>Crustacea</taxon>
        <taxon>Oligostraca</taxon>
        <taxon>Ostracoda</taxon>
        <taxon>Podocopa</taxon>
        <taxon>Podocopida</taxon>
        <taxon>Cypridocopina</taxon>
        <taxon>Cypridoidea</taxon>
        <taxon>Cyprididae</taxon>
        <taxon>Notodromas</taxon>
    </lineage>
</organism>
<keyword evidence="7 13" id="KW-0175">Coiled coil</keyword>
<evidence type="ECO:0000256" key="4">
    <source>
        <dbReference type="ARBA" id="ARBA00022490"/>
    </source>
</evidence>
<dbReference type="InterPro" id="IPR016024">
    <property type="entry name" value="ARM-type_fold"/>
</dbReference>
<dbReference type="InterPro" id="IPR051608">
    <property type="entry name" value="RQC_Subunit_NEMF"/>
</dbReference>
<evidence type="ECO:0000256" key="14">
    <source>
        <dbReference type="SAM" id="MobiDB-lite"/>
    </source>
</evidence>
<dbReference type="GO" id="GO:0005634">
    <property type="term" value="C:nucleus"/>
    <property type="evidence" value="ECO:0007669"/>
    <property type="project" value="UniProtKB-SubCell"/>
</dbReference>
<evidence type="ECO:0000259" key="15">
    <source>
        <dbReference type="SMART" id="SM01156"/>
    </source>
</evidence>
<evidence type="ECO:0000256" key="8">
    <source>
        <dbReference type="ARBA" id="ARBA00023242"/>
    </source>
</evidence>
<evidence type="ECO:0000256" key="10">
    <source>
        <dbReference type="ARBA" id="ARBA00061776"/>
    </source>
</evidence>
<feature type="compositionally biased region" description="Basic and acidic residues" evidence="14">
    <location>
        <begin position="1495"/>
        <end position="1513"/>
    </location>
</feature>
<feature type="region of interest" description="Disordered" evidence="14">
    <location>
        <begin position="1341"/>
        <end position="1379"/>
    </location>
</feature>
<feature type="region of interest" description="Disordered" evidence="14">
    <location>
        <begin position="1291"/>
        <end position="1326"/>
    </location>
</feature>
<comment type="subcellular location">
    <subcellularLocation>
        <location evidence="2">Cytoplasm</location>
    </subcellularLocation>
    <subcellularLocation>
        <location evidence="1">Nucleus</location>
    </subcellularLocation>
</comment>
<dbReference type="FunFam" id="1.25.10.10:FF:001136">
    <property type="entry name" value="Beta-catenin-like protein 1"/>
    <property type="match status" value="1"/>
</dbReference>
<evidence type="ECO:0000256" key="1">
    <source>
        <dbReference type="ARBA" id="ARBA00004123"/>
    </source>
</evidence>
<comment type="function">
    <text evidence="9">Component of the PRP19-CDC5L complex that forms an integral part of the spliceosome and is required for activating pre-mRNA splicing. Participates in AID/AICDA-mediated somatic hypermutation (SHM) and class-switch recombination (CSR), 2 processes resulting in the production of high-affinity, mutated isotype-switched antibodies.</text>
</comment>
<keyword evidence="6" id="KW-0677">Repeat</keyword>
<feature type="region of interest" description="Disordered" evidence="14">
    <location>
        <begin position="970"/>
        <end position="1053"/>
    </location>
</feature>
<dbReference type="GO" id="GO:0072344">
    <property type="term" value="P:rescue of stalled ribosome"/>
    <property type="evidence" value="ECO:0007669"/>
    <property type="project" value="TreeGrafter"/>
</dbReference>
<gene>
    <name evidence="16" type="ORF">NMOB1V02_LOCUS3778</name>
</gene>
<feature type="compositionally biased region" description="Acidic residues" evidence="14">
    <location>
        <begin position="1341"/>
        <end position="1368"/>
    </location>
</feature>
<keyword evidence="4" id="KW-0963">Cytoplasm</keyword>
<evidence type="ECO:0000256" key="3">
    <source>
        <dbReference type="ARBA" id="ARBA00008318"/>
    </source>
</evidence>
<feature type="compositionally biased region" description="Basic residues" evidence="14">
    <location>
        <begin position="1020"/>
        <end position="1030"/>
    </location>
</feature>
<feature type="domain" description="Beta-catenin-like protein 1 N-terminal" evidence="15">
    <location>
        <begin position="70"/>
        <end position="176"/>
    </location>
</feature>
<dbReference type="Gene3D" id="1.25.10.10">
    <property type="entry name" value="Leucine-rich Repeat Variant"/>
    <property type="match status" value="1"/>
</dbReference>
<dbReference type="GO" id="GO:0000049">
    <property type="term" value="F:tRNA binding"/>
    <property type="evidence" value="ECO:0007669"/>
    <property type="project" value="TreeGrafter"/>
</dbReference>
<dbReference type="GO" id="GO:0005737">
    <property type="term" value="C:cytoplasm"/>
    <property type="evidence" value="ECO:0007669"/>
    <property type="project" value="UniProtKB-SubCell"/>
</dbReference>
<dbReference type="SMART" id="SM01156">
    <property type="entry name" value="DUF1716"/>
    <property type="match status" value="1"/>
</dbReference>
<feature type="region of interest" description="Disordered" evidence="14">
    <location>
        <begin position="1"/>
        <end position="48"/>
    </location>
</feature>
<feature type="coiled-coil region" evidence="13">
    <location>
        <begin position="862"/>
        <end position="889"/>
    </location>
</feature>
<evidence type="ECO:0000313" key="17">
    <source>
        <dbReference type="Proteomes" id="UP000678499"/>
    </source>
</evidence>
<keyword evidence="17" id="KW-1185">Reference proteome</keyword>
<accession>A0A7R9BIH9</accession>
<evidence type="ECO:0000256" key="9">
    <source>
        <dbReference type="ARBA" id="ARBA00058456"/>
    </source>
</evidence>
<dbReference type="GO" id="GO:1990112">
    <property type="term" value="C:RQC complex"/>
    <property type="evidence" value="ECO:0007669"/>
    <property type="project" value="TreeGrafter"/>
</dbReference>
<dbReference type="InterPro" id="IPR008532">
    <property type="entry name" value="NFACT_RNA-bd"/>
</dbReference>
<name>A0A7R9BIH9_9CRUS</name>
<evidence type="ECO:0000256" key="12">
    <source>
        <dbReference type="ARBA" id="ARBA00083862"/>
    </source>
</evidence>
<feature type="compositionally biased region" description="Acidic residues" evidence="14">
    <location>
        <begin position="1559"/>
        <end position="1573"/>
    </location>
</feature>
<evidence type="ECO:0000256" key="11">
    <source>
        <dbReference type="ARBA" id="ARBA00070106"/>
    </source>
</evidence>
<dbReference type="Pfam" id="PF05833">
    <property type="entry name" value="NFACT_N"/>
    <property type="match status" value="1"/>
</dbReference>
<dbReference type="GO" id="GO:1990116">
    <property type="term" value="P:ribosome-associated ubiquitin-dependent protein catabolic process"/>
    <property type="evidence" value="ECO:0007669"/>
    <property type="project" value="TreeGrafter"/>
</dbReference>
<dbReference type="EMBL" id="OA882563">
    <property type="protein sequence ID" value="CAD7275995.1"/>
    <property type="molecule type" value="Genomic_DNA"/>
</dbReference>
<dbReference type="Proteomes" id="UP000678499">
    <property type="component" value="Unassembled WGS sequence"/>
</dbReference>
<feature type="compositionally biased region" description="Basic and acidic residues" evidence="14">
    <location>
        <begin position="987"/>
        <end position="1019"/>
    </location>
</feature>
<evidence type="ECO:0000256" key="6">
    <source>
        <dbReference type="ARBA" id="ARBA00022737"/>
    </source>
</evidence>
<dbReference type="Pfam" id="PF08216">
    <property type="entry name" value="CTNNBL"/>
    <property type="match status" value="1"/>
</dbReference>
<feature type="compositionally biased region" description="Basic residues" evidence="14">
    <location>
        <begin position="1471"/>
        <end position="1485"/>
    </location>
</feature>
<feature type="compositionally biased region" description="Basic and acidic residues" evidence="14">
    <location>
        <begin position="1031"/>
        <end position="1043"/>
    </location>
</feature>
<dbReference type="PANTHER" id="PTHR15239:SF6">
    <property type="entry name" value="RIBOSOME QUALITY CONTROL COMPLEX SUBUNIT NEMF"/>
    <property type="match status" value="1"/>
</dbReference>
<keyword evidence="8" id="KW-0539">Nucleus</keyword>
<evidence type="ECO:0000256" key="7">
    <source>
        <dbReference type="ARBA" id="ARBA00023054"/>
    </source>
</evidence>
<sequence length="1676" mass="190232">MNVGELLAYKPDVTPKHTPASRSRENDLEEEFRQKKRAKIQTSVLKREGGKDYQPEIVEVRDERSTEAQGASDAEKLMELLEKDAPEVEQLDDTSLKRLILTYEKKSLKNQEMRMKFPDNPEKFMESEVDLNDAIQSLHIVATAPELYHILVETNAITSLVSLIPHENTDISTAVINLIQELTDVDTLNESKEGADVLIDALLRQQICGVLVSNLERLDENLKEEADGVQNSLATIEHLIDFRGDVVSEDAVSQGLMVWILKRLKGAKGSPVFDGTKLYCAEILSILLQSSNKNRKTLGDLDGIDILLQQLAYYKRHDPSSAEETEMMENLFDCVCSYLMFSPNRDRFLRAEGLQLMNLMLREKKYSRSGALRVLSHALTSGPGDSHEFGSAADSCAKFVEILGLRTIFPLFMKTPKSKRSAPASQHEEHIVSIVTALAKHCRGSQRQRFLAKFAENDSEKLERLAELHFKYMEKVGRTDVRIEGERKGIIARGEEPTPEEDDDFYLQRLSGGLFMLQQIDLLMVEVCAGCPPQVKQRLIDLLSLRGASVKEIRSILRGSERFMKFQLNIHRIIGMRVNQIYDIDWKTYLIRLQRTEEKAVLLLESGNRIHCTNYEWPKQPAPSSFAMKMRKHIKNKRLESLTQLGVDRIVDLQFGSGEASYHLIVELYDRGNMILTDHEYVILNLLRPRTDNEERRIAVGEKYPHENARLDYRMLDATSWEDAVSKAKPNDNLKKLLNPRLDFGPALIEHCLLEAGFPSNAAIGKGYIHPENAQRVLEAMKAALELCRASSFNGYIIQKKETRLKPDASGESEDFFTYAEYHPHKYIQFDSAPFLEFPNFSAAVDEFYSKLENQKLDLKVVQHEKLAMKKLENVLKDRENRLAGLQETQETDKRRGEMIQFNLDLVEKALLVLRSAIANQLSWSEISQMVKDAQDKGDPIAGSIRQLKLEINHFTMALRDPYDIATQEANKPKLPIKDEENEEFLENEKEASQRDEDDNAEKSDTEKQQPADSVSDKATKKKGKVKLKQKSKEKGNKDKSKQSDGGASKGSSEGAVLVDIDINLSAYANARRYYDQKRHAAMKEQKTIESTDKAFKSAQRKTKEALKESQAIASVNKARKPLWFEKFYWFISSENYLVIGGRDQQQNELIVKRYLRQNDIYVHADLHGASSVVIKNPSDDPVPPKTLNEAGTMAICYSSAWDAKVITNAWWVNANQVTKTAPTGEYLTTGSFMIRGKKNVLMPSHLIMGFGFLFKLEESSVSRHKDERRVRTADEEAERLAESIAMGVDIDGNTDDVDIPMDDMDDDEEGNAKVEAPPESSGEEIARGVDKLEALIAEAEVETQTDDVDNSSSKEEEEDGGIENEEIDAAKVNEKSTVPVEFPDTKVRVVGSTLETEGLPMDAEAQNEVKIFLGDDQPIILKPLQKQPKQKQKVKTETKEIIEPKTQPNAVCAMTTLYHSPCSEKEQPKQLKRGQKSKLKKIKEKYKDQDEEERQLRMEILQKHIGEKELNPKTKRGKRAIAAEKQKAEDQRKAERAAQQAAKQEEAQEKRKKKAENAEEERDDDDDDEEEEKRDYDLNVLNTFTGCPVTEDELLFALPMVAPYAVFSNYKFKLKMTPGTAKRGKATKTALGIFLHDKAASQREKDLLKCVKDHDLTRNFPGKVKLSSTSQQRRK</sequence>
<dbReference type="InterPro" id="IPR021846">
    <property type="entry name" value="NFACT-C"/>
</dbReference>
<dbReference type="FunFam" id="2.30.310.10:FF:000001">
    <property type="entry name" value="Nuclear export mediator factor Nemf"/>
    <property type="match status" value="1"/>
</dbReference>
<dbReference type="EMBL" id="CAJPEX010000526">
    <property type="protein sequence ID" value="CAG0916147.1"/>
    <property type="molecule type" value="Genomic_DNA"/>
</dbReference>
<feature type="compositionally biased region" description="Basic and acidic residues" evidence="14">
    <location>
        <begin position="1522"/>
        <end position="1537"/>
    </location>
</feature>
<evidence type="ECO:0000313" key="16">
    <source>
        <dbReference type="EMBL" id="CAD7275995.1"/>
    </source>
</evidence>
<feature type="compositionally biased region" description="Acidic residues" evidence="14">
    <location>
        <begin position="1293"/>
        <end position="1310"/>
    </location>
</feature>
<proteinExistence type="inferred from homology"/>
<feature type="region of interest" description="Disordered" evidence="14">
    <location>
        <begin position="1461"/>
        <end position="1575"/>
    </location>
</feature>
<dbReference type="PANTHER" id="PTHR15239">
    <property type="entry name" value="NUCLEAR EXPORT MEDIATOR FACTOR NEMF"/>
    <property type="match status" value="1"/>
</dbReference>
<dbReference type="InterPro" id="IPR011989">
    <property type="entry name" value="ARM-like"/>
</dbReference>
<dbReference type="GO" id="GO:0043023">
    <property type="term" value="F:ribosomal large subunit binding"/>
    <property type="evidence" value="ECO:0007669"/>
    <property type="project" value="TreeGrafter"/>
</dbReference>
<dbReference type="Gene3D" id="2.30.310.10">
    <property type="entry name" value="ibrinogen binding protein from staphylococcus aureus domain"/>
    <property type="match status" value="1"/>
</dbReference>